<dbReference type="GO" id="GO:0008360">
    <property type="term" value="P:regulation of cell shape"/>
    <property type="evidence" value="ECO:0007669"/>
    <property type="project" value="UniProtKB-KW"/>
</dbReference>
<gene>
    <name evidence="11" type="primary">mtgA</name>
    <name evidence="13" type="ORF">V757_05850</name>
</gene>
<dbReference type="GO" id="GO:0008955">
    <property type="term" value="F:peptidoglycan glycosyltransferase activity"/>
    <property type="evidence" value="ECO:0007669"/>
    <property type="project" value="UniProtKB-UniRule"/>
</dbReference>
<evidence type="ECO:0000256" key="6">
    <source>
        <dbReference type="ARBA" id="ARBA00022960"/>
    </source>
</evidence>
<dbReference type="Pfam" id="PF00912">
    <property type="entry name" value="Transgly"/>
    <property type="match status" value="1"/>
</dbReference>
<keyword evidence="14" id="KW-1185">Reference proteome</keyword>
<dbReference type="GO" id="GO:0016763">
    <property type="term" value="F:pentosyltransferase activity"/>
    <property type="evidence" value="ECO:0007669"/>
    <property type="project" value="InterPro"/>
</dbReference>
<keyword evidence="9 11" id="KW-0472">Membrane</keyword>
<evidence type="ECO:0000313" key="14">
    <source>
        <dbReference type="Proteomes" id="UP000018766"/>
    </source>
</evidence>
<dbReference type="GO" id="GO:0071555">
    <property type="term" value="P:cell wall organization"/>
    <property type="evidence" value="ECO:0007669"/>
    <property type="project" value="UniProtKB-KW"/>
</dbReference>
<comment type="catalytic activity">
    <reaction evidence="11">
        <text>[GlcNAc-(1-&gt;4)-Mur2Ac(oyl-L-Ala-gamma-D-Glu-L-Lys-D-Ala-D-Ala)](n)-di-trans,octa-cis-undecaprenyl diphosphate + beta-D-GlcNAc-(1-&gt;4)-Mur2Ac(oyl-L-Ala-gamma-D-Glu-L-Lys-D-Ala-D-Ala)-di-trans,octa-cis-undecaprenyl diphosphate = [GlcNAc-(1-&gt;4)-Mur2Ac(oyl-L-Ala-gamma-D-Glu-L-Lys-D-Ala-D-Ala)](n+1)-di-trans,octa-cis-undecaprenyl diphosphate + di-trans,octa-cis-undecaprenyl diphosphate + H(+)</text>
        <dbReference type="Rhea" id="RHEA:23708"/>
        <dbReference type="Rhea" id="RHEA-COMP:9602"/>
        <dbReference type="Rhea" id="RHEA-COMP:9603"/>
        <dbReference type="ChEBI" id="CHEBI:15378"/>
        <dbReference type="ChEBI" id="CHEBI:58405"/>
        <dbReference type="ChEBI" id="CHEBI:60033"/>
        <dbReference type="ChEBI" id="CHEBI:78435"/>
        <dbReference type="EC" id="2.4.99.28"/>
    </reaction>
</comment>
<keyword evidence="10 11" id="KW-0961">Cell wall biogenesis/degradation</keyword>
<dbReference type="InterPro" id="IPR011812">
    <property type="entry name" value="Pep_trsgly"/>
</dbReference>
<evidence type="ECO:0000313" key="13">
    <source>
        <dbReference type="EMBL" id="ETD72160.1"/>
    </source>
</evidence>
<organism evidence="13 14">
    <name type="scientific">Pelistega indica</name>
    <dbReference type="NCBI Taxonomy" id="1414851"/>
    <lineage>
        <taxon>Bacteria</taxon>
        <taxon>Pseudomonadati</taxon>
        <taxon>Pseudomonadota</taxon>
        <taxon>Betaproteobacteria</taxon>
        <taxon>Burkholderiales</taxon>
        <taxon>Alcaligenaceae</taxon>
        <taxon>Pelistega</taxon>
    </lineage>
</organism>
<feature type="domain" description="Glycosyl transferase family 51" evidence="12">
    <location>
        <begin position="72"/>
        <end position="238"/>
    </location>
</feature>
<keyword evidence="3 11" id="KW-0328">Glycosyltransferase</keyword>
<comment type="caution">
    <text evidence="13">The sequence shown here is derived from an EMBL/GenBank/DDBJ whole genome shotgun (WGS) entry which is preliminary data.</text>
</comment>
<comment type="similarity">
    <text evidence="11">Belongs to the glycosyltransferase 51 family.</text>
</comment>
<dbReference type="PANTHER" id="PTHR30400">
    <property type="entry name" value="MONOFUNCTIONAL BIOSYNTHETIC PEPTIDOGLYCAN TRANSGLYCOSYLASE"/>
    <property type="match status" value="1"/>
</dbReference>
<dbReference type="InterPro" id="IPR036950">
    <property type="entry name" value="PBP_transglycosylase"/>
</dbReference>
<dbReference type="GO" id="GO:0009252">
    <property type="term" value="P:peptidoglycan biosynthetic process"/>
    <property type="evidence" value="ECO:0007669"/>
    <property type="project" value="UniProtKB-UniRule"/>
</dbReference>
<dbReference type="InterPro" id="IPR023346">
    <property type="entry name" value="Lysozyme-like_dom_sf"/>
</dbReference>
<keyword evidence="5 11" id="KW-0812">Transmembrane</keyword>
<evidence type="ECO:0000256" key="9">
    <source>
        <dbReference type="ARBA" id="ARBA00023136"/>
    </source>
</evidence>
<dbReference type="EMBL" id="AYSV01000075">
    <property type="protein sequence ID" value="ETD72160.1"/>
    <property type="molecule type" value="Genomic_DNA"/>
</dbReference>
<protein>
    <recommendedName>
        <fullName evidence="11">Biosynthetic peptidoglycan transglycosylase</fullName>
        <ecNumber evidence="11">2.4.99.28</ecNumber>
    </recommendedName>
    <alternativeName>
        <fullName evidence="11">Glycan polymerase</fullName>
    </alternativeName>
    <alternativeName>
        <fullName evidence="11">Peptidoglycan glycosyltransferase MtgA</fullName>
        <shortName evidence="11">PGT</shortName>
    </alternativeName>
</protein>
<evidence type="ECO:0000256" key="7">
    <source>
        <dbReference type="ARBA" id="ARBA00022984"/>
    </source>
</evidence>
<keyword evidence="7 11" id="KW-0573">Peptidoglycan synthesis</keyword>
<dbReference type="Proteomes" id="UP000018766">
    <property type="component" value="Unassembled WGS sequence"/>
</dbReference>
<dbReference type="SUPFAM" id="SSF53955">
    <property type="entry name" value="Lysozyme-like"/>
    <property type="match status" value="1"/>
</dbReference>
<dbReference type="InterPro" id="IPR001264">
    <property type="entry name" value="Glyco_trans_51"/>
</dbReference>
<keyword evidence="2 11" id="KW-0997">Cell inner membrane</keyword>
<accession>V8G6X7</accession>
<sequence>MTDTLAIRIIHSPIKTCLKYTLLGLLVILLAYQLFLLANVILYRFINPSSTAFMRIKALNIADDVSPKILYNWSDYEQIDKDIKKAIIASEDSRFTQHFGVEWQAIIDAYYFNLKHENANKAKIRGGSTISQQLAKNLFLSQKRSYLRKAQELVITYMIEIIMPKQRIYELYLNTAQLGERTFGVTAASRVYFKQDVSKISSAQAATLAALLPNPILYSQHLKSSYMRNRINTIQARMPLVSIP</sequence>
<feature type="transmembrane region" description="Helical" evidence="11">
    <location>
        <begin position="20"/>
        <end position="46"/>
    </location>
</feature>
<dbReference type="AlphaFoldDB" id="V8G6X7"/>
<evidence type="ECO:0000256" key="8">
    <source>
        <dbReference type="ARBA" id="ARBA00022989"/>
    </source>
</evidence>
<evidence type="ECO:0000256" key="1">
    <source>
        <dbReference type="ARBA" id="ARBA00022475"/>
    </source>
</evidence>
<dbReference type="OrthoDB" id="9766909at2"/>
<dbReference type="Gene3D" id="1.10.3810.10">
    <property type="entry name" value="Biosynthetic peptidoglycan transglycosylase-like"/>
    <property type="match status" value="1"/>
</dbReference>
<evidence type="ECO:0000256" key="2">
    <source>
        <dbReference type="ARBA" id="ARBA00022519"/>
    </source>
</evidence>
<dbReference type="NCBIfam" id="TIGR02070">
    <property type="entry name" value="mono_pep_trsgly"/>
    <property type="match status" value="1"/>
</dbReference>
<dbReference type="UniPathway" id="UPA00219"/>
<keyword evidence="4 11" id="KW-0808">Transferase</keyword>
<reference evidence="13 14" key="1">
    <citation type="submission" date="2013-11" db="EMBL/GenBank/DDBJ databases">
        <title>Genomic analysis of Pelistega sp. HM-7.</title>
        <authorList>
            <person name="Kumbhare S.V."/>
            <person name="Shetty S.A."/>
            <person name="Sharma O."/>
            <person name="Dhotre D.P."/>
        </authorList>
    </citation>
    <scope>NUCLEOTIDE SEQUENCE [LARGE SCALE GENOMIC DNA]</scope>
    <source>
        <strain evidence="13 14">HM-7</strain>
    </source>
</reference>
<evidence type="ECO:0000259" key="12">
    <source>
        <dbReference type="Pfam" id="PF00912"/>
    </source>
</evidence>
<keyword evidence="6 11" id="KW-0133">Cell shape</keyword>
<evidence type="ECO:0000256" key="10">
    <source>
        <dbReference type="ARBA" id="ARBA00023316"/>
    </source>
</evidence>
<dbReference type="GO" id="GO:0009274">
    <property type="term" value="C:peptidoglycan-based cell wall"/>
    <property type="evidence" value="ECO:0007669"/>
    <property type="project" value="InterPro"/>
</dbReference>
<evidence type="ECO:0000256" key="5">
    <source>
        <dbReference type="ARBA" id="ARBA00022692"/>
    </source>
</evidence>
<comment type="subcellular location">
    <subcellularLocation>
        <location evidence="11">Cell inner membrane</location>
        <topology evidence="11">Single-pass membrane protein</topology>
    </subcellularLocation>
</comment>
<dbReference type="PANTHER" id="PTHR30400:SF0">
    <property type="entry name" value="BIOSYNTHETIC PEPTIDOGLYCAN TRANSGLYCOSYLASE"/>
    <property type="match status" value="1"/>
</dbReference>
<keyword evidence="1 11" id="KW-1003">Cell membrane</keyword>
<dbReference type="HAMAP" id="MF_00766">
    <property type="entry name" value="PGT_MtgA"/>
    <property type="match status" value="1"/>
</dbReference>
<proteinExistence type="inferred from homology"/>
<evidence type="ECO:0000256" key="3">
    <source>
        <dbReference type="ARBA" id="ARBA00022676"/>
    </source>
</evidence>
<dbReference type="GO" id="GO:0005886">
    <property type="term" value="C:plasma membrane"/>
    <property type="evidence" value="ECO:0007669"/>
    <property type="project" value="UniProtKB-SubCell"/>
</dbReference>
<comment type="function">
    <text evidence="11">Peptidoglycan polymerase that catalyzes glycan chain elongation from lipid-linked precursors.</text>
</comment>
<comment type="pathway">
    <text evidence="11">Cell wall biogenesis; peptidoglycan biosynthesis.</text>
</comment>
<name>V8G6X7_9BURK</name>
<dbReference type="RefSeq" id="WP_023950690.1">
    <property type="nucleotide sequence ID" value="NZ_AYSV01000075.1"/>
</dbReference>
<evidence type="ECO:0000256" key="11">
    <source>
        <dbReference type="HAMAP-Rule" id="MF_00766"/>
    </source>
</evidence>
<evidence type="ECO:0000256" key="4">
    <source>
        <dbReference type="ARBA" id="ARBA00022679"/>
    </source>
</evidence>
<keyword evidence="8 11" id="KW-1133">Transmembrane helix</keyword>
<dbReference type="EC" id="2.4.99.28" evidence="11"/>